<sequence length="236" mass="24577">MRVDTSLLQGITAANHAAVKAKSSSLTSTGTTTSFSSALKSASTEKETTKPVEGQNYAEILTGPRAGMYVNTSENARKGEAFILVKGKDGSEQHIYGTGKDRKVVSSGSDSSSSSSTDKTVSDKSGSTSKAPANETSKPVEGRGYADILTGTRNGLYLNTSGNARDGQVFSLVKREGREYHIYGTGKDRLVVGLRPKPETTTEETPSTTDKAPTTDTTKTTGTGTTGSGITDAATT</sequence>
<evidence type="ECO:0000313" key="2">
    <source>
        <dbReference type="EMBL" id="MDA0182872.1"/>
    </source>
</evidence>
<gene>
    <name evidence="2" type="ORF">OJ997_21345</name>
</gene>
<reference evidence="2" key="1">
    <citation type="submission" date="2022-10" db="EMBL/GenBank/DDBJ databases">
        <title>The WGS of Solirubrobacter phytolaccae KCTC 29190.</title>
        <authorList>
            <person name="Jiang Z."/>
        </authorList>
    </citation>
    <scope>NUCLEOTIDE SEQUENCE</scope>
    <source>
        <strain evidence="2">KCTC 29190</strain>
    </source>
</reference>
<evidence type="ECO:0000313" key="3">
    <source>
        <dbReference type="Proteomes" id="UP001147653"/>
    </source>
</evidence>
<dbReference type="Proteomes" id="UP001147653">
    <property type="component" value="Unassembled WGS sequence"/>
</dbReference>
<keyword evidence="3" id="KW-1185">Reference proteome</keyword>
<feature type="compositionally biased region" description="Low complexity" evidence="1">
    <location>
        <begin position="23"/>
        <end position="37"/>
    </location>
</feature>
<dbReference type="EMBL" id="JAPDDP010000042">
    <property type="protein sequence ID" value="MDA0182872.1"/>
    <property type="molecule type" value="Genomic_DNA"/>
</dbReference>
<dbReference type="RefSeq" id="WP_270027255.1">
    <property type="nucleotide sequence ID" value="NZ_JAPDDP010000042.1"/>
</dbReference>
<proteinExistence type="predicted"/>
<evidence type="ECO:0000256" key="1">
    <source>
        <dbReference type="SAM" id="MobiDB-lite"/>
    </source>
</evidence>
<feature type="compositionally biased region" description="Low complexity" evidence="1">
    <location>
        <begin position="105"/>
        <end position="129"/>
    </location>
</feature>
<comment type="caution">
    <text evidence="2">The sequence shown here is derived from an EMBL/GenBank/DDBJ whole genome shotgun (WGS) entry which is preliminary data.</text>
</comment>
<accession>A0A9X3NDI1</accession>
<dbReference type="AlphaFoldDB" id="A0A9X3NDI1"/>
<feature type="region of interest" description="Disordered" evidence="1">
    <location>
        <begin position="20"/>
        <end position="55"/>
    </location>
</feature>
<feature type="compositionally biased region" description="Low complexity" evidence="1">
    <location>
        <begin position="203"/>
        <end position="236"/>
    </location>
</feature>
<name>A0A9X3NDI1_9ACTN</name>
<feature type="region of interest" description="Disordered" evidence="1">
    <location>
        <begin position="198"/>
        <end position="236"/>
    </location>
</feature>
<protein>
    <submittedName>
        <fullName evidence="2">Uncharacterized protein</fullName>
    </submittedName>
</protein>
<feature type="region of interest" description="Disordered" evidence="1">
    <location>
        <begin position="93"/>
        <end position="145"/>
    </location>
</feature>
<organism evidence="2 3">
    <name type="scientific">Solirubrobacter phytolaccae</name>
    <dbReference type="NCBI Taxonomy" id="1404360"/>
    <lineage>
        <taxon>Bacteria</taxon>
        <taxon>Bacillati</taxon>
        <taxon>Actinomycetota</taxon>
        <taxon>Thermoleophilia</taxon>
        <taxon>Solirubrobacterales</taxon>
        <taxon>Solirubrobacteraceae</taxon>
        <taxon>Solirubrobacter</taxon>
    </lineage>
</organism>